<dbReference type="InterPro" id="IPR050768">
    <property type="entry name" value="UPF0353/GerABKA_families"/>
</dbReference>
<name>A0A4R2TVN5_9FIRM</name>
<feature type="transmembrane region" description="Helical" evidence="3">
    <location>
        <begin position="364"/>
        <end position="382"/>
    </location>
</feature>
<evidence type="ECO:0000313" key="4">
    <source>
        <dbReference type="EMBL" id="TCQ07067.1"/>
    </source>
</evidence>
<dbReference type="Proteomes" id="UP000295504">
    <property type="component" value="Unassembled WGS sequence"/>
</dbReference>
<evidence type="ECO:0000313" key="5">
    <source>
        <dbReference type="Proteomes" id="UP000295504"/>
    </source>
</evidence>
<accession>A0A4R2TVN5</accession>
<evidence type="ECO:0000256" key="2">
    <source>
        <dbReference type="ARBA" id="ARBA00023136"/>
    </source>
</evidence>
<keyword evidence="5" id="KW-1185">Reference proteome</keyword>
<feature type="transmembrane region" description="Helical" evidence="3">
    <location>
        <begin position="292"/>
        <end position="311"/>
    </location>
</feature>
<dbReference type="GO" id="GO:0016020">
    <property type="term" value="C:membrane"/>
    <property type="evidence" value="ECO:0007669"/>
    <property type="project" value="InterPro"/>
</dbReference>
<evidence type="ECO:0000256" key="1">
    <source>
        <dbReference type="ARBA" id="ARBA00005278"/>
    </source>
</evidence>
<keyword evidence="2 3" id="KW-0472">Membrane</keyword>
<proteinExistence type="inferred from homology"/>
<feature type="transmembrane region" description="Helical" evidence="3">
    <location>
        <begin position="447"/>
        <end position="467"/>
    </location>
</feature>
<sequence>MFNFIKNTISKLFKSNNSSDATNDNNNIKSIEFNKDFNKNIELIKFCLGKSDDLIFRYFNISTQPYTKAVVIYIESMVDDKSLQSSVLDPLINELAQRTTEDRIYLKSKIHTLIEQSLSISKLSFKKNLSEAINELVIGNSLLLIDKVPYVVSVNTLKADNKESTEPQTEKVVKGPQQGFVESINTNCLMLRRRIKSPNLIFKNFKVGRQTQTDIRIVYLCNIADLNIVDELCDRINRIDVDGFVSSASIEEYINDNPINLFHTTFYSERPDRVQSLLLEGRIAIICDGTPFVIIVPAIISDFFISMDDYYQNQYFASFCRLLGYFGAILLTFLPSIYVAITTFHQEVLPTQLALTIAAARGGVPYPAFIEAVIMEVAFEALRQAGTRLPTHIGQAVSIVGALIIGQAAVEAGLVSSIVVIIVAMTAIFSFTIPYTNFVLSLRLARFFMLVLAGILGIYGIMTGLLILALNLISLRSFGVPFMVPFAPLSLKELKDWFLRMPLWSITERSGHIVKKNIVKKDKNIKPTPPSK</sequence>
<keyword evidence="3" id="KW-1133">Transmembrane helix</keyword>
<comment type="caution">
    <text evidence="4">The sequence shown here is derived from an EMBL/GenBank/DDBJ whole genome shotgun (WGS) entry which is preliminary data.</text>
</comment>
<evidence type="ECO:0000256" key="3">
    <source>
        <dbReference type="SAM" id="Phobius"/>
    </source>
</evidence>
<dbReference type="PANTHER" id="PTHR22550">
    <property type="entry name" value="SPORE GERMINATION PROTEIN"/>
    <property type="match status" value="1"/>
</dbReference>
<gene>
    <name evidence="4" type="ORF">EDD79_100263</name>
</gene>
<comment type="similarity">
    <text evidence="1">Belongs to the GerABKA family.</text>
</comment>
<dbReference type="EMBL" id="SLYC01000002">
    <property type="protein sequence ID" value="TCQ07067.1"/>
    <property type="molecule type" value="Genomic_DNA"/>
</dbReference>
<dbReference type="RefSeq" id="WP_132847414.1">
    <property type="nucleotide sequence ID" value="NZ_CP058648.1"/>
</dbReference>
<feature type="transmembrane region" description="Helical" evidence="3">
    <location>
        <begin position="323"/>
        <end position="344"/>
    </location>
</feature>
<feature type="transmembrane region" description="Helical" evidence="3">
    <location>
        <begin position="389"/>
        <end position="408"/>
    </location>
</feature>
<keyword evidence="3" id="KW-0812">Transmembrane</keyword>
<dbReference type="InterPro" id="IPR004995">
    <property type="entry name" value="Spore_Ger"/>
</dbReference>
<dbReference type="PIRSF" id="PIRSF005690">
    <property type="entry name" value="GerBA"/>
    <property type="match status" value="1"/>
</dbReference>
<dbReference type="PANTHER" id="PTHR22550:SF5">
    <property type="entry name" value="LEUCINE ZIPPER PROTEIN 4"/>
    <property type="match status" value="1"/>
</dbReference>
<dbReference type="OrthoDB" id="9772630at2"/>
<dbReference type="Pfam" id="PF03323">
    <property type="entry name" value="GerA"/>
    <property type="match status" value="1"/>
</dbReference>
<dbReference type="AlphaFoldDB" id="A0A4R2TVN5"/>
<feature type="transmembrane region" description="Helical" evidence="3">
    <location>
        <begin position="414"/>
        <end position="435"/>
    </location>
</feature>
<dbReference type="GO" id="GO:0009847">
    <property type="term" value="P:spore germination"/>
    <property type="evidence" value="ECO:0007669"/>
    <property type="project" value="InterPro"/>
</dbReference>
<organism evidence="4 5">
    <name type="scientific">Serpentinicella alkaliphila</name>
    <dbReference type="NCBI Taxonomy" id="1734049"/>
    <lineage>
        <taxon>Bacteria</taxon>
        <taxon>Bacillati</taxon>
        <taxon>Bacillota</taxon>
        <taxon>Clostridia</taxon>
        <taxon>Peptostreptococcales</taxon>
        <taxon>Natronincolaceae</taxon>
        <taxon>Serpentinicella</taxon>
    </lineage>
</organism>
<protein>
    <submittedName>
        <fullName evidence="4">Spore germination protein KA</fullName>
    </submittedName>
</protein>
<reference evidence="4 5" key="1">
    <citation type="submission" date="2019-03" db="EMBL/GenBank/DDBJ databases">
        <title>Genomic Encyclopedia of Type Strains, Phase IV (KMG-IV): sequencing the most valuable type-strain genomes for metagenomic binning, comparative biology and taxonomic classification.</title>
        <authorList>
            <person name="Goeker M."/>
        </authorList>
    </citation>
    <scope>NUCLEOTIDE SEQUENCE [LARGE SCALE GENOMIC DNA]</scope>
    <source>
        <strain evidence="4 5">DSM 100013</strain>
    </source>
</reference>